<name>A0AAN6S8T8_9PEZI</name>
<comment type="caution">
    <text evidence="2">The sequence shown here is derived from an EMBL/GenBank/DDBJ whole genome shotgun (WGS) entry which is preliminary data.</text>
</comment>
<evidence type="ECO:0000313" key="2">
    <source>
        <dbReference type="EMBL" id="KAK3944031.1"/>
    </source>
</evidence>
<proteinExistence type="predicted"/>
<evidence type="ECO:0000256" key="1">
    <source>
        <dbReference type="SAM" id="SignalP"/>
    </source>
</evidence>
<feature type="signal peptide" evidence="1">
    <location>
        <begin position="1"/>
        <end position="21"/>
    </location>
</feature>
<feature type="chain" id="PRO_5042952385" description="Secreted protein" evidence="1">
    <location>
        <begin position="22"/>
        <end position="79"/>
    </location>
</feature>
<protein>
    <recommendedName>
        <fullName evidence="4">Secreted protein</fullName>
    </recommendedName>
</protein>
<organism evidence="2 3">
    <name type="scientific">Diplogelasinospora grovesii</name>
    <dbReference type="NCBI Taxonomy" id="303347"/>
    <lineage>
        <taxon>Eukaryota</taxon>
        <taxon>Fungi</taxon>
        <taxon>Dikarya</taxon>
        <taxon>Ascomycota</taxon>
        <taxon>Pezizomycotina</taxon>
        <taxon>Sordariomycetes</taxon>
        <taxon>Sordariomycetidae</taxon>
        <taxon>Sordariales</taxon>
        <taxon>Diplogelasinosporaceae</taxon>
        <taxon>Diplogelasinospora</taxon>
    </lineage>
</organism>
<keyword evidence="1" id="KW-0732">Signal</keyword>
<evidence type="ECO:0008006" key="4">
    <source>
        <dbReference type="Google" id="ProtNLM"/>
    </source>
</evidence>
<keyword evidence="3" id="KW-1185">Reference proteome</keyword>
<dbReference type="EMBL" id="MU853762">
    <property type="protein sequence ID" value="KAK3944031.1"/>
    <property type="molecule type" value="Genomic_DNA"/>
</dbReference>
<accession>A0AAN6S8T8</accession>
<gene>
    <name evidence="2" type="ORF">QBC46DRAFT_16370</name>
</gene>
<sequence length="79" mass="9155">MTLLCDVHIFFSWVLAHMAWGVGLQANLAGRSQRVSQFRGNDLPRQPDVTDWVSAQRVWLARSDKWRKICGYMCTIVIF</sequence>
<reference evidence="3" key="1">
    <citation type="journal article" date="2023" name="Mol. Phylogenet. Evol.">
        <title>Genome-scale phylogeny and comparative genomics of the fungal order Sordariales.</title>
        <authorList>
            <person name="Hensen N."/>
            <person name="Bonometti L."/>
            <person name="Westerberg I."/>
            <person name="Brannstrom I.O."/>
            <person name="Guillou S."/>
            <person name="Cros-Aarteil S."/>
            <person name="Calhoun S."/>
            <person name="Haridas S."/>
            <person name="Kuo A."/>
            <person name="Mondo S."/>
            <person name="Pangilinan J."/>
            <person name="Riley R."/>
            <person name="LaButti K."/>
            <person name="Andreopoulos B."/>
            <person name="Lipzen A."/>
            <person name="Chen C."/>
            <person name="Yan M."/>
            <person name="Daum C."/>
            <person name="Ng V."/>
            <person name="Clum A."/>
            <person name="Steindorff A."/>
            <person name="Ohm R.A."/>
            <person name="Martin F."/>
            <person name="Silar P."/>
            <person name="Natvig D.O."/>
            <person name="Lalanne C."/>
            <person name="Gautier V."/>
            <person name="Ament-Velasquez S.L."/>
            <person name="Kruys A."/>
            <person name="Hutchinson M.I."/>
            <person name="Powell A.J."/>
            <person name="Barry K."/>
            <person name="Miller A.N."/>
            <person name="Grigoriev I.V."/>
            <person name="Debuchy R."/>
            <person name="Gladieux P."/>
            <person name="Hiltunen Thoren M."/>
            <person name="Johannesson H."/>
        </authorList>
    </citation>
    <scope>NUCLEOTIDE SEQUENCE [LARGE SCALE GENOMIC DNA]</scope>
    <source>
        <strain evidence="3">CBS 340.73</strain>
    </source>
</reference>
<dbReference type="AlphaFoldDB" id="A0AAN6S8T8"/>
<dbReference type="Proteomes" id="UP001303473">
    <property type="component" value="Unassembled WGS sequence"/>
</dbReference>
<evidence type="ECO:0000313" key="3">
    <source>
        <dbReference type="Proteomes" id="UP001303473"/>
    </source>
</evidence>